<comment type="caution">
    <text evidence="3">The sequence shown here is derived from an EMBL/GenBank/DDBJ whole genome shotgun (WGS) entry which is preliminary data.</text>
</comment>
<feature type="compositionally biased region" description="Pro residues" evidence="1">
    <location>
        <begin position="7"/>
        <end position="24"/>
    </location>
</feature>
<keyword evidence="2" id="KW-0472">Membrane</keyword>
<dbReference type="AlphaFoldDB" id="A0A5M9ZVC2"/>
<gene>
    <name evidence="3" type="ORF">EMO89_02355</name>
</gene>
<keyword evidence="2" id="KW-0812">Transmembrane</keyword>
<accession>A0A5M9ZVC2</accession>
<evidence type="ECO:0000256" key="1">
    <source>
        <dbReference type="SAM" id="MobiDB-lite"/>
    </source>
</evidence>
<evidence type="ECO:0000313" key="3">
    <source>
        <dbReference type="EMBL" id="KAA8831586.1"/>
    </source>
</evidence>
<organism evidence="3 4">
    <name type="scientific">Bifidobacterium tissieri</name>
    <dbReference type="NCBI Taxonomy" id="1630162"/>
    <lineage>
        <taxon>Bacteria</taxon>
        <taxon>Bacillati</taxon>
        <taxon>Actinomycetota</taxon>
        <taxon>Actinomycetes</taxon>
        <taxon>Bifidobacteriales</taxon>
        <taxon>Bifidobacteriaceae</taxon>
        <taxon>Bifidobacterium</taxon>
    </lineage>
</organism>
<sequence length="175" mass="19448">MTTPQQPQTPSPIPAPPLQQPPQMPSHYSTPRVRRSGRIVEIIAVTVIIIAVASMIFGGYWYATRPMSITEMQQTCALPEGSVHKDDKTRHDVLLLTGTAKDGGDEEYRAISCLIDKGRLPSDFKRSLIDTINGGWKTDMGKDTRGYRYVYGIQDTTNVITGQPEKLISLMITEL</sequence>
<protein>
    <submittedName>
        <fullName evidence="3">Uncharacterized protein</fullName>
    </submittedName>
</protein>
<feature type="transmembrane region" description="Helical" evidence="2">
    <location>
        <begin position="42"/>
        <end position="63"/>
    </location>
</feature>
<reference evidence="3 4" key="1">
    <citation type="journal article" date="2019" name="Syst. Appl. Microbiol.">
        <title>Characterization of Bifidobacterium species in feaces of the Egyptian fruit bat: Description of B. vespertilionis sp. nov. and B. rousetti sp. nov.</title>
        <authorList>
            <person name="Modesto M."/>
            <person name="Satti M."/>
            <person name="Watanabe K."/>
            <person name="Puglisi E."/>
            <person name="Morelli L."/>
            <person name="Huang C.-H."/>
            <person name="Liou J.-S."/>
            <person name="Miyashita M."/>
            <person name="Tamura T."/>
            <person name="Saito S."/>
            <person name="Mori K."/>
            <person name="Huang L."/>
            <person name="Sciavilla P."/>
            <person name="Sandri C."/>
            <person name="Spiezio C."/>
            <person name="Vitali F."/>
            <person name="Cavalieri D."/>
            <person name="Perpetuini G."/>
            <person name="Tofalo R."/>
            <person name="Bonetti A."/>
            <person name="Arita M."/>
            <person name="Mattarelli P."/>
        </authorList>
    </citation>
    <scope>NUCLEOTIDE SEQUENCE [LARGE SCALE GENOMIC DNA]</scope>
    <source>
        <strain evidence="3 4">RST7</strain>
    </source>
</reference>
<evidence type="ECO:0000256" key="2">
    <source>
        <dbReference type="SAM" id="Phobius"/>
    </source>
</evidence>
<dbReference type="Proteomes" id="UP000412028">
    <property type="component" value="Unassembled WGS sequence"/>
</dbReference>
<feature type="region of interest" description="Disordered" evidence="1">
    <location>
        <begin position="1"/>
        <end position="32"/>
    </location>
</feature>
<dbReference type="RefSeq" id="WP_150380759.1">
    <property type="nucleotide sequence ID" value="NZ_RZUI01000002.1"/>
</dbReference>
<name>A0A5M9ZVC2_9BIFI</name>
<dbReference type="EMBL" id="RZUI01000002">
    <property type="protein sequence ID" value="KAA8831586.1"/>
    <property type="molecule type" value="Genomic_DNA"/>
</dbReference>
<keyword evidence="2" id="KW-1133">Transmembrane helix</keyword>
<proteinExistence type="predicted"/>
<evidence type="ECO:0000313" key="4">
    <source>
        <dbReference type="Proteomes" id="UP000412028"/>
    </source>
</evidence>